<feature type="domain" description="Fibronectin type-III" evidence="12">
    <location>
        <begin position="392"/>
        <end position="482"/>
    </location>
</feature>
<evidence type="ECO:0000256" key="8">
    <source>
        <dbReference type="ARBA" id="ARBA00023170"/>
    </source>
</evidence>
<evidence type="ECO:0000259" key="12">
    <source>
        <dbReference type="PROSITE" id="PS50853"/>
    </source>
</evidence>
<keyword evidence="5" id="KW-0677">Repeat</keyword>
<keyword evidence="7 10" id="KW-0472">Membrane</keyword>
<accession>A0A8C2AKS3</accession>
<evidence type="ECO:0000256" key="5">
    <source>
        <dbReference type="ARBA" id="ARBA00022737"/>
    </source>
</evidence>
<name>A0A8C2AKS3_CYPCA</name>
<dbReference type="InterPro" id="IPR036116">
    <property type="entry name" value="FN3_sf"/>
</dbReference>
<evidence type="ECO:0000256" key="1">
    <source>
        <dbReference type="ARBA" id="ARBA00004479"/>
    </source>
</evidence>
<proteinExistence type="inferred from homology"/>
<keyword evidence="8" id="KW-0675">Receptor</keyword>
<dbReference type="InterPro" id="IPR013783">
    <property type="entry name" value="Ig-like_fold"/>
</dbReference>
<evidence type="ECO:0000313" key="14">
    <source>
        <dbReference type="Proteomes" id="UP000694700"/>
    </source>
</evidence>
<evidence type="ECO:0000256" key="4">
    <source>
        <dbReference type="ARBA" id="ARBA00022729"/>
    </source>
</evidence>
<protein>
    <submittedName>
        <fullName evidence="13">LIF receptor subunit alpha b</fullName>
    </submittedName>
</protein>
<dbReference type="Pfam" id="PF17971">
    <property type="entry name" value="LIFR_D2"/>
    <property type="match status" value="1"/>
</dbReference>
<dbReference type="GO" id="GO:0005886">
    <property type="term" value="C:plasma membrane"/>
    <property type="evidence" value="ECO:0007669"/>
    <property type="project" value="UniProtKB-ARBA"/>
</dbReference>
<dbReference type="AlphaFoldDB" id="A0A8C2AKS3"/>
<dbReference type="CDD" id="cd00063">
    <property type="entry name" value="FN3"/>
    <property type="match status" value="1"/>
</dbReference>
<evidence type="ECO:0000256" key="3">
    <source>
        <dbReference type="ARBA" id="ARBA00022692"/>
    </source>
</evidence>
<dbReference type="Gene3D" id="2.60.40.10">
    <property type="entry name" value="Immunoglobulins"/>
    <property type="match status" value="6"/>
</dbReference>
<evidence type="ECO:0000313" key="13">
    <source>
        <dbReference type="Ensembl" id="ENSCCRP00015107072.1"/>
    </source>
</evidence>
<dbReference type="InterPro" id="IPR040817">
    <property type="entry name" value="LIFR_D2"/>
</dbReference>
<dbReference type="SMART" id="SM00060">
    <property type="entry name" value="FN3"/>
    <property type="match status" value="4"/>
</dbReference>
<keyword evidence="6 10" id="KW-1133">Transmembrane helix</keyword>
<feature type="transmembrane region" description="Helical" evidence="10">
    <location>
        <begin position="700"/>
        <end position="723"/>
    </location>
</feature>
<comment type="similarity">
    <text evidence="2">Belongs to the type I cytokine receptor family. Type 2 subfamily.</text>
</comment>
<feature type="signal peptide" evidence="11">
    <location>
        <begin position="1"/>
        <end position="19"/>
    </location>
</feature>
<reference evidence="13" key="1">
    <citation type="submission" date="2025-08" db="UniProtKB">
        <authorList>
            <consortium name="Ensembl"/>
        </authorList>
    </citation>
    <scope>IDENTIFICATION</scope>
</reference>
<sequence length="884" mass="100274">MSVWLLCALLFSLTGRTKQDGHPVSIKEVQLYAEKTDTSNTGVWVLNVEWRDEFAQNDEFEKISYDIEVFRTEEKMSVHNETIHVMPNKTTFYHWKWTSPIPLQCTSHSVRLRHRDQLYIGEWTPLYTYNGQDLNAVETIVYPYDQVFMVGSNITFCCIVETDSGAPVHTFRTQISNRTYITEPIHFDRPSESTTDIECKVNKSFSSGGAALFIGYPPDDQNLTCITRDLSSVECRWEKGRKTYLVVNRETKYKLNGSDCEFGQCVLREVIKQTTKQVTSWTLIAKNPLGVKTLTDTADPTHRVLMRAPIKISHVADARKVDLYWSWNEKNYASFQMICQENFSGEGLSSLVLVNLQPFTKYTARVRCGSYEHFYEWGDWSEITEFSTLEDIPEAVDVWIQYFEQNIYVLWKPLTEQQSHGIITGYNITIGNITERIGPNTQLCYKITLGKEKSDQIITVSANNSAGQSTPSTIIPSYPDNEVKISHIKNSNGGFEMSWEKYPISTCGYVVEWFPTYKKKQCDVEWEKISECDSDACNTWNNCGYVQKGRMIAILIKIFQFLTGIFVDGERYTVSVYACTNDAPKLLKRIEGYAVEQKPGKVQNLRGKNNDGNIVLSWDEVPLDLQKGFIQGYNVITLLSDSGRVIALLMDILYPGSYTFLVSAITSEGGANINSIDEYSIVLSDNIVCNGTIVFIVDQMIAATIVGCSAAALVFIIITVLCYRKQKWLKKLLYPDIPEPKLAGKWITKGIYCTQMTEGYLKCEIQEVHSLEHPAMPESLHGLDLISSNSKVFPAHFYQNISESPVDISYDPVEKLTSILENPSYNLTMPEPVDVAQISDLTLEMQDAYLPAPNFVQNNLVVKDSESYKVIVPSCGLIKDFDGT</sequence>
<dbReference type="Pfam" id="PF25552">
    <property type="entry name" value="LIFR_D4"/>
    <property type="match status" value="1"/>
</dbReference>
<feature type="chain" id="PRO_5034274665" evidence="11">
    <location>
        <begin position="20"/>
        <end position="884"/>
    </location>
</feature>
<dbReference type="InterPro" id="IPR003961">
    <property type="entry name" value="FN3_dom"/>
</dbReference>
<evidence type="ECO:0000256" key="6">
    <source>
        <dbReference type="ARBA" id="ARBA00022989"/>
    </source>
</evidence>
<evidence type="ECO:0000256" key="9">
    <source>
        <dbReference type="ARBA" id="ARBA00023180"/>
    </source>
</evidence>
<evidence type="ECO:0000256" key="10">
    <source>
        <dbReference type="SAM" id="Phobius"/>
    </source>
</evidence>
<keyword evidence="3 10" id="KW-0812">Transmembrane</keyword>
<dbReference type="PANTHER" id="PTHR48423">
    <property type="entry name" value="INTERLEUKIN-27 RECEPTOR SUBUNIT ALPHA"/>
    <property type="match status" value="1"/>
</dbReference>
<evidence type="ECO:0000256" key="11">
    <source>
        <dbReference type="SAM" id="SignalP"/>
    </source>
</evidence>
<organism evidence="13 14">
    <name type="scientific">Cyprinus carpio</name>
    <name type="common">Common carp</name>
    <dbReference type="NCBI Taxonomy" id="7962"/>
    <lineage>
        <taxon>Eukaryota</taxon>
        <taxon>Metazoa</taxon>
        <taxon>Chordata</taxon>
        <taxon>Craniata</taxon>
        <taxon>Vertebrata</taxon>
        <taxon>Euteleostomi</taxon>
        <taxon>Actinopterygii</taxon>
        <taxon>Neopterygii</taxon>
        <taxon>Teleostei</taxon>
        <taxon>Ostariophysi</taxon>
        <taxon>Cypriniformes</taxon>
        <taxon>Cyprinidae</taxon>
        <taxon>Cyprininae</taxon>
        <taxon>Cyprinus</taxon>
    </lineage>
</organism>
<dbReference type="PANTHER" id="PTHR48423:SF1">
    <property type="entry name" value="INTERLEUKIN-27 RECEPTOR SUBUNIT ALPHA"/>
    <property type="match status" value="1"/>
</dbReference>
<evidence type="ECO:0000256" key="2">
    <source>
        <dbReference type="ARBA" id="ARBA00008921"/>
    </source>
</evidence>
<keyword evidence="4 11" id="KW-0732">Signal</keyword>
<dbReference type="SUPFAM" id="SSF49265">
    <property type="entry name" value="Fibronectin type III"/>
    <property type="match status" value="2"/>
</dbReference>
<comment type="subcellular location">
    <subcellularLocation>
        <location evidence="1">Membrane</location>
        <topology evidence="1">Single-pass type I membrane protein</topology>
    </subcellularLocation>
</comment>
<evidence type="ECO:0000256" key="7">
    <source>
        <dbReference type="ARBA" id="ARBA00023136"/>
    </source>
</evidence>
<dbReference type="PROSITE" id="PS50853">
    <property type="entry name" value="FN3"/>
    <property type="match status" value="1"/>
</dbReference>
<dbReference type="InterPro" id="IPR052672">
    <property type="entry name" value="Type1_Cytokine_Rcpt_Type2"/>
</dbReference>
<dbReference type="Proteomes" id="UP000694700">
    <property type="component" value="Unplaced"/>
</dbReference>
<keyword evidence="9" id="KW-0325">Glycoprotein</keyword>
<dbReference type="Ensembl" id="ENSCCRT00015110478.1">
    <property type="protein sequence ID" value="ENSCCRP00015107072.1"/>
    <property type="gene ID" value="ENSCCRG00015042630.1"/>
</dbReference>